<dbReference type="Proteomes" id="UP000254893">
    <property type="component" value="Unassembled WGS sequence"/>
</dbReference>
<feature type="signal peptide" evidence="2">
    <location>
        <begin position="1"/>
        <end position="22"/>
    </location>
</feature>
<name>A0A380C924_SPHSI</name>
<protein>
    <recommendedName>
        <fullName evidence="5">DUF4168 domain-containing protein</fullName>
    </recommendedName>
</protein>
<evidence type="ECO:0008006" key="5">
    <source>
        <dbReference type="Google" id="ProtNLM"/>
    </source>
</evidence>
<evidence type="ECO:0000256" key="1">
    <source>
        <dbReference type="SAM" id="MobiDB-lite"/>
    </source>
</evidence>
<sequence>MKKLILTGIGFFLALGLTFAQAQQTQSPEDNAKQVVTVLTQQLTLTEEQQPTVYNATLEYAKAEQALLADNTASKEAKAEQIAKLQAQTDAKIIEVLTDEQKPLFEKIVAERAPVTIPESAPAEVPATEPSTTEPVEPAQPVEQTQPTEQPTEQPAQPVQ</sequence>
<feature type="compositionally biased region" description="Low complexity" evidence="1">
    <location>
        <begin position="132"/>
        <end position="160"/>
    </location>
</feature>
<dbReference type="AlphaFoldDB" id="A0A380C924"/>
<evidence type="ECO:0000313" key="3">
    <source>
        <dbReference type="EMBL" id="SUJ15484.1"/>
    </source>
</evidence>
<organism evidence="3 4">
    <name type="scientific">Sphingobacterium spiritivorum</name>
    <name type="common">Flavobacterium spiritivorum</name>
    <dbReference type="NCBI Taxonomy" id="258"/>
    <lineage>
        <taxon>Bacteria</taxon>
        <taxon>Pseudomonadati</taxon>
        <taxon>Bacteroidota</taxon>
        <taxon>Sphingobacteriia</taxon>
        <taxon>Sphingobacteriales</taxon>
        <taxon>Sphingobacteriaceae</taxon>
        <taxon>Sphingobacterium</taxon>
    </lineage>
</organism>
<accession>A0A380C924</accession>
<feature type="chain" id="PRO_5016631942" description="DUF4168 domain-containing protein" evidence="2">
    <location>
        <begin position="23"/>
        <end position="160"/>
    </location>
</feature>
<reference evidence="3 4" key="1">
    <citation type="submission" date="2018-06" db="EMBL/GenBank/DDBJ databases">
        <authorList>
            <consortium name="Pathogen Informatics"/>
            <person name="Doyle S."/>
        </authorList>
    </citation>
    <scope>NUCLEOTIDE SEQUENCE [LARGE SCALE GENOMIC DNA]</scope>
    <source>
        <strain evidence="3 4">NCTC11388</strain>
    </source>
</reference>
<proteinExistence type="predicted"/>
<keyword evidence="2" id="KW-0732">Signal</keyword>
<evidence type="ECO:0000256" key="2">
    <source>
        <dbReference type="SAM" id="SignalP"/>
    </source>
</evidence>
<dbReference type="RefSeq" id="WP_115170345.1">
    <property type="nucleotide sequence ID" value="NZ_JBPFQB010000001.1"/>
</dbReference>
<evidence type="ECO:0000313" key="4">
    <source>
        <dbReference type="Proteomes" id="UP000254893"/>
    </source>
</evidence>
<feature type="region of interest" description="Disordered" evidence="1">
    <location>
        <begin position="111"/>
        <end position="160"/>
    </location>
</feature>
<gene>
    <name evidence="3" type="ORF">NCTC11388_02491</name>
</gene>
<dbReference type="EMBL" id="UGYW01000002">
    <property type="protein sequence ID" value="SUJ15484.1"/>
    <property type="molecule type" value="Genomic_DNA"/>
</dbReference>